<keyword evidence="3" id="KW-1185">Reference proteome</keyword>
<dbReference type="Proteomes" id="UP000031982">
    <property type="component" value="Unassembled WGS sequence"/>
</dbReference>
<evidence type="ECO:0000256" key="1">
    <source>
        <dbReference type="SAM" id="MobiDB-lite"/>
    </source>
</evidence>
<feature type="compositionally biased region" description="Basic and acidic residues" evidence="1">
    <location>
        <begin position="19"/>
        <end position="36"/>
    </location>
</feature>
<evidence type="ECO:0000313" key="3">
    <source>
        <dbReference type="Proteomes" id="UP000031982"/>
    </source>
</evidence>
<feature type="region of interest" description="Disordered" evidence="1">
    <location>
        <begin position="19"/>
        <end position="38"/>
    </location>
</feature>
<gene>
    <name evidence="2" type="ORF">SD77_4433</name>
</gene>
<protein>
    <submittedName>
        <fullName evidence="2">Uncharacterized protein</fullName>
    </submittedName>
</protein>
<evidence type="ECO:0000313" key="2">
    <source>
        <dbReference type="EMBL" id="KIL78753.1"/>
    </source>
</evidence>
<comment type="caution">
    <text evidence="2">The sequence shown here is derived from an EMBL/GenBank/DDBJ whole genome shotgun (WGS) entry which is preliminary data.</text>
</comment>
<accession>A0ABR5AX06</accession>
<organism evidence="2 3">
    <name type="scientific">Bacillus badius</name>
    <dbReference type="NCBI Taxonomy" id="1455"/>
    <lineage>
        <taxon>Bacteria</taxon>
        <taxon>Bacillati</taxon>
        <taxon>Bacillota</taxon>
        <taxon>Bacilli</taxon>
        <taxon>Bacillales</taxon>
        <taxon>Bacillaceae</taxon>
        <taxon>Pseudobacillus</taxon>
    </lineage>
</organism>
<reference evidence="2 3" key="1">
    <citation type="submission" date="2015-01" db="EMBL/GenBank/DDBJ databases">
        <title>Genome Assembly of Bacillus badius MTCC 1458.</title>
        <authorList>
            <person name="Verma A."/>
            <person name="Khatri I."/>
            <person name="Mual P."/>
            <person name="Subramanian S."/>
            <person name="Krishnamurthi S."/>
        </authorList>
    </citation>
    <scope>NUCLEOTIDE SEQUENCE [LARGE SCALE GENOMIC DNA]</scope>
    <source>
        <strain evidence="2 3">MTCC 1458</strain>
    </source>
</reference>
<sequence length="51" mass="5837">MPLFKYSINLRTAAHSFSHEKPLKSGKAEKKQHEAEVNNSMLFGTSLNRFD</sequence>
<dbReference type="EMBL" id="JXLP01000009">
    <property type="protein sequence ID" value="KIL78753.1"/>
    <property type="molecule type" value="Genomic_DNA"/>
</dbReference>
<proteinExistence type="predicted"/>
<name>A0ABR5AX06_BACBA</name>